<dbReference type="EMBL" id="FLQS01000067">
    <property type="protein sequence ID" value="SBS79150.1"/>
    <property type="molecule type" value="Genomic_DNA"/>
</dbReference>
<dbReference type="Gene3D" id="1.10.357.10">
    <property type="entry name" value="Tetracycline Repressor, domain 2"/>
    <property type="match status" value="1"/>
</dbReference>
<sequence>MSAGLAPARPSKRAVGRPRGSNTDARREMIISAAVRVFAYRGYDAATLQEVAELVDITRPAVHHYFPGKAPLYRAALDRAHDIVMAPAPEHTLARFTAPPHGESRLACALLGTSLAQSHRIAEVAPRITSVSADLRRLCEEALGAKDEQRADLLVAMIVGRWVLTACDLTWLDIETGFGPL</sequence>
<name>A0A1Y5PP57_9MYCO</name>
<evidence type="ECO:0000256" key="1">
    <source>
        <dbReference type="ARBA" id="ARBA00023125"/>
    </source>
</evidence>
<evidence type="ECO:0000256" key="3">
    <source>
        <dbReference type="SAM" id="MobiDB-lite"/>
    </source>
</evidence>
<dbReference type="PROSITE" id="PS50977">
    <property type="entry name" value="HTH_TETR_2"/>
    <property type="match status" value="1"/>
</dbReference>
<accession>A0A1Y5PP57</accession>
<dbReference type="PANTHER" id="PTHR30055">
    <property type="entry name" value="HTH-TYPE TRANSCRIPTIONAL REGULATOR RUTR"/>
    <property type="match status" value="1"/>
</dbReference>
<dbReference type="PANTHER" id="PTHR30055:SF226">
    <property type="entry name" value="HTH-TYPE TRANSCRIPTIONAL REGULATOR PKSA"/>
    <property type="match status" value="1"/>
</dbReference>
<dbReference type="GO" id="GO:0000976">
    <property type="term" value="F:transcription cis-regulatory region binding"/>
    <property type="evidence" value="ECO:0007669"/>
    <property type="project" value="TreeGrafter"/>
</dbReference>
<dbReference type="SUPFAM" id="SSF46689">
    <property type="entry name" value="Homeodomain-like"/>
    <property type="match status" value="1"/>
</dbReference>
<evidence type="ECO:0000313" key="5">
    <source>
        <dbReference type="EMBL" id="SBS79150.1"/>
    </source>
</evidence>
<dbReference type="GO" id="GO:0003700">
    <property type="term" value="F:DNA-binding transcription factor activity"/>
    <property type="evidence" value="ECO:0007669"/>
    <property type="project" value="TreeGrafter"/>
</dbReference>
<evidence type="ECO:0000259" key="4">
    <source>
        <dbReference type="PROSITE" id="PS50977"/>
    </source>
</evidence>
<keyword evidence="1 2" id="KW-0238">DNA-binding</keyword>
<feature type="DNA-binding region" description="H-T-H motif" evidence="2">
    <location>
        <begin position="47"/>
        <end position="66"/>
    </location>
</feature>
<proteinExistence type="predicted"/>
<protein>
    <submittedName>
        <fullName evidence="5">Regulatory protein TetR</fullName>
    </submittedName>
</protein>
<dbReference type="InterPro" id="IPR009057">
    <property type="entry name" value="Homeodomain-like_sf"/>
</dbReference>
<dbReference type="AlphaFoldDB" id="A0A1Y5PP57"/>
<dbReference type="PROSITE" id="PS01081">
    <property type="entry name" value="HTH_TETR_1"/>
    <property type="match status" value="1"/>
</dbReference>
<dbReference type="PRINTS" id="PR00455">
    <property type="entry name" value="HTHTETR"/>
</dbReference>
<evidence type="ECO:0000256" key="2">
    <source>
        <dbReference type="PROSITE-ProRule" id="PRU00335"/>
    </source>
</evidence>
<reference evidence="5" key="1">
    <citation type="submission" date="2016-03" db="EMBL/GenBank/DDBJ databases">
        <authorList>
            <person name="Ploux O."/>
        </authorList>
    </citation>
    <scope>NUCLEOTIDE SEQUENCE</scope>
    <source>
        <strain evidence="5">UC10</strain>
    </source>
</reference>
<dbReference type="InterPro" id="IPR050109">
    <property type="entry name" value="HTH-type_TetR-like_transc_reg"/>
</dbReference>
<feature type="domain" description="HTH tetR-type" evidence="4">
    <location>
        <begin position="24"/>
        <end position="84"/>
    </location>
</feature>
<gene>
    <name evidence="5" type="ORF">MHPYR_70071</name>
</gene>
<feature type="region of interest" description="Disordered" evidence="3">
    <location>
        <begin position="1"/>
        <end position="23"/>
    </location>
</feature>
<dbReference type="Pfam" id="PF00440">
    <property type="entry name" value="TetR_N"/>
    <property type="match status" value="1"/>
</dbReference>
<dbReference type="InterPro" id="IPR001647">
    <property type="entry name" value="HTH_TetR"/>
</dbReference>
<dbReference type="InterPro" id="IPR023772">
    <property type="entry name" value="DNA-bd_HTH_TetR-type_CS"/>
</dbReference>
<organism evidence="5">
    <name type="scientific">uncultured Mycobacterium sp</name>
    <dbReference type="NCBI Taxonomy" id="171292"/>
    <lineage>
        <taxon>Bacteria</taxon>
        <taxon>Bacillati</taxon>
        <taxon>Actinomycetota</taxon>
        <taxon>Actinomycetes</taxon>
        <taxon>Mycobacteriales</taxon>
        <taxon>Mycobacteriaceae</taxon>
        <taxon>Mycobacterium</taxon>
        <taxon>environmental samples</taxon>
    </lineage>
</organism>